<evidence type="ECO:0000313" key="3">
    <source>
        <dbReference type="Proteomes" id="UP000024635"/>
    </source>
</evidence>
<gene>
    <name evidence="2" type="primary">Acey_s0940.g3138</name>
    <name evidence="2" type="ORF">Y032_0940g3138</name>
</gene>
<sequence length="86" mass="10229">MKPIIQIFTAVFLLCAERVQYVVPRSTPWVKFGKTSHEYRYHISSNLMEFDEAERRCQRYRPTAHLVSIHSEEENDFVQSKPHTNC</sequence>
<organism evidence="2 3">
    <name type="scientific">Ancylostoma ceylanicum</name>
    <dbReference type="NCBI Taxonomy" id="53326"/>
    <lineage>
        <taxon>Eukaryota</taxon>
        <taxon>Metazoa</taxon>
        <taxon>Ecdysozoa</taxon>
        <taxon>Nematoda</taxon>
        <taxon>Chromadorea</taxon>
        <taxon>Rhabditida</taxon>
        <taxon>Rhabditina</taxon>
        <taxon>Rhabditomorpha</taxon>
        <taxon>Strongyloidea</taxon>
        <taxon>Ancylostomatidae</taxon>
        <taxon>Ancylostomatinae</taxon>
        <taxon>Ancylostoma</taxon>
    </lineage>
</organism>
<feature type="chain" id="PRO_5001494324" evidence="1">
    <location>
        <begin position="25"/>
        <end position="86"/>
    </location>
</feature>
<accession>A0A016WAP6</accession>
<dbReference type="InterPro" id="IPR016187">
    <property type="entry name" value="CTDL_fold"/>
</dbReference>
<keyword evidence="1" id="KW-0732">Signal</keyword>
<dbReference type="Gene3D" id="3.10.100.10">
    <property type="entry name" value="Mannose-Binding Protein A, subunit A"/>
    <property type="match status" value="1"/>
</dbReference>
<comment type="caution">
    <text evidence="2">The sequence shown here is derived from an EMBL/GenBank/DDBJ whole genome shotgun (WGS) entry which is preliminary data.</text>
</comment>
<name>A0A016WAP6_9BILA</name>
<dbReference type="SUPFAM" id="SSF56436">
    <property type="entry name" value="C-type lectin-like"/>
    <property type="match status" value="1"/>
</dbReference>
<dbReference type="EMBL" id="JARK01000540">
    <property type="protein sequence ID" value="EYC36043.1"/>
    <property type="molecule type" value="Genomic_DNA"/>
</dbReference>
<protein>
    <submittedName>
        <fullName evidence="2">Uncharacterized protein</fullName>
    </submittedName>
</protein>
<evidence type="ECO:0000313" key="2">
    <source>
        <dbReference type="EMBL" id="EYC36043.1"/>
    </source>
</evidence>
<dbReference type="AlphaFoldDB" id="A0A016WAP6"/>
<dbReference type="OrthoDB" id="5860166at2759"/>
<feature type="signal peptide" evidence="1">
    <location>
        <begin position="1"/>
        <end position="24"/>
    </location>
</feature>
<dbReference type="InterPro" id="IPR016186">
    <property type="entry name" value="C-type_lectin-like/link_sf"/>
</dbReference>
<dbReference type="Proteomes" id="UP000024635">
    <property type="component" value="Unassembled WGS sequence"/>
</dbReference>
<evidence type="ECO:0000256" key="1">
    <source>
        <dbReference type="SAM" id="SignalP"/>
    </source>
</evidence>
<keyword evidence="3" id="KW-1185">Reference proteome</keyword>
<proteinExistence type="predicted"/>
<reference evidence="3" key="1">
    <citation type="journal article" date="2015" name="Nat. Genet.">
        <title>The genome and transcriptome of the zoonotic hookworm Ancylostoma ceylanicum identify infection-specific gene families.</title>
        <authorList>
            <person name="Schwarz E.M."/>
            <person name="Hu Y."/>
            <person name="Antoshechkin I."/>
            <person name="Miller M.M."/>
            <person name="Sternberg P.W."/>
            <person name="Aroian R.V."/>
        </authorList>
    </citation>
    <scope>NUCLEOTIDE SEQUENCE</scope>
    <source>
        <strain evidence="3">HY135</strain>
    </source>
</reference>